<feature type="transmembrane region" description="Helical" evidence="1">
    <location>
        <begin position="66"/>
        <end position="96"/>
    </location>
</feature>
<feature type="transmembrane region" description="Helical" evidence="1">
    <location>
        <begin position="41"/>
        <end position="59"/>
    </location>
</feature>
<keyword evidence="1" id="KW-0472">Membrane</keyword>
<dbReference type="Proteomes" id="UP000887578">
    <property type="component" value="Unplaced"/>
</dbReference>
<organism evidence="2 3">
    <name type="scientific">Panagrolaimus davidi</name>
    <dbReference type="NCBI Taxonomy" id="227884"/>
    <lineage>
        <taxon>Eukaryota</taxon>
        <taxon>Metazoa</taxon>
        <taxon>Ecdysozoa</taxon>
        <taxon>Nematoda</taxon>
        <taxon>Chromadorea</taxon>
        <taxon>Rhabditida</taxon>
        <taxon>Tylenchina</taxon>
        <taxon>Panagrolaimomorpha</taxon>
        <taxon>Panagrolaimoidea</taxon>
        <taxon>Panagrolaimidae</taxon>
        <taxon>Panagrolaimus</taxon>
    </lineage>
</organism>
<proteinExistence type="predicted"/>
<accession>A0A914Q932</accession>
<evidence type="ECO:0000313" key="2">
    <source>
        <dbReference type="Proteomes" id="UP000887578"/>
    </source>
</evidence>
<evidence type="ECO:0000256" key="1">
    <source>
        <dbReference type="SAM" id="Phobius"/>
    </source>
</evidence>
<sequence>MDGQISYCGQPVTRCAKIIAWIGAIFALFAMLGNAYVKPEIAISAGISFAFFMLTLLGLRKEHPTWILISSIIMLIHALINAISVILLIYAAIALPEYIVKAFKTQKVTEEEAKEMARIACFIFAFLSFFVACFNAFAYKVFSNARKYYLQRGSYISPSILETV</sequence>
<feature type="transmembrane region" description="Helical" evidence="1">
    <location>
        <begin position="116"/>
        <end position="142"/>
    </location>
</feature>
<dbReference type="WBParaSite" id="PDA_v2.g2366.t1">
    <property type="protein sequence ID" value="PDA_v2.g2366.t1"/>
    <property type="gene ID" value="PDA_v2.g2366"/>
</dbReference>
<feature type="transmembrane region" description="Helical" evidence="1">
    <location>
        <begin position="18"/>
        <end position="35"/>
    </location>
</feature>
<protein>
    <submittedName>
        <fullName evidence="3">Uncharacterized protein</fullName>
    </submittedName>
</protein>
<keyword evidence="1" id="KW-0812">Transmembrane</keyword>
<name>A0A914Q932_9BILA</name>
<reference evidence="3" key="1">
    <citation type="submission" date="2022-11" db="UniProtKB">
        <authorList>
            <consortium name="WormBaseParasite"/>
        </authorList>
    </citation>
    <scope>IDENTIFICATION</scope>
</reference>
<keyword evidence="1" id="KW-1133">Transmembrane helix</keyword>
<dbReference type="AlphaFoldDB" id="A0A914Q932"/>
<keyword evidence="2" id="KW-1185">Reference proteome</keyword>
<evidence type="ECO:0000313" key="3">
    <source>
        <dbReference type="WBParaSite" id="PDA_v2.g2366.t1"/>
    </source>
</evidence>